<dbReference type="Gene3D" id="1.10.1660.10">
    <property type="match status" value="1"/>
</dbReference>
<accession>U5C369</accession>
<evidence type="ECO:0000313" key="2">
    <source>
        <dbReference type="EMBL" id="ERM83341.1"/>
    </source>
</evidence>
<dbReference type="AlphaFoldDB" id="U5C369"/>
<evidence type="ECO:0008006" key="4">
    <source>
        <dbReference type="Google" id="ProtNLM"/>
    </source>
</evidence>
<reference evidence="2 3" key="1">
    <citation type="journal article" date="2013" name="Genome Announc.">
        <title>Draft Genome Sequence of the Psychrophilic and Alkaliphilic Rhodonellum psychrophilum Strain GCM71T.</title>
        <authorList>
            <person name="Hauptmann A.L."/>
            <person name="Glaring M.A."/>
            <person name="Hallin P.F."/>
            <person name="Prieme A."/>
            <person name="Stougaard P."/>
        </authorList>
    </citation>
    <scope>NUCLEOTIDE SEQUENCE [LARGE SCALE GENOMIC DNA]</scope>
    <source>
        <strain evidence="2 3">GCM71</strain>
    </source>
</reference>
<evidence type="ECO:0000256" key="1">
    <source>
        <dbReference type="SAM" id="Coils"/>
    </source>
</evidence>
<proteinExistence type="predicted"/>
<protein>
    <recommendedName>
        <fullName evidence="4">MerR family transcriptional regulator</fullName>
    </recommendedName>
</protein>
<comment type="caution">
    <text evidence="2">The sequence shown here is derived from an EMBL/GenBank/DDBJ whole genome shotgun (WGS) entry which is preliminary data.</text>
</comment>
<dbReference type="eggNOG" id="ENOG5030WD0">
    <property type="taxonomic scope" value="Bacteria"/>
</dbReference>
<feature type="coiled-coil region" evidence="1">
    <location>
        <begin position="72"/>
        <end position="99"/>
    </location>
</feature>
<name>U5C369_9BACT</name>
<keyword evidence="1" id="KW-0175">Coiled coil</keyword>
<gene>
    <name evidence="2" type="ORF">P872_15980</name>
</gene>
<dbReference type="Pfam" id="PF13591">
    <property type="entry name" value="MerR_2"/>
    <property type="match status" value="1"/>
</dbReference>
<evidence type="ECO:0000313" key="3">
    <source>
        <dbReference type="Proteomes" id="UP000016843"/>
    </source>
</evidence>
<organism evidence="2 3">
    <name type="scientific">Rhodonellum psychrophilum GCM71 = DSM 17998</name>
    <dbReference type="NCBI Taxonomy" id="1123057"/>
    <lineage>
        <taxon>Bacteria</taxon>
        <taxon>Pseudomonadati</taxon>
        <taxon>Bacteroidota</taxon>
        <taxon>Cytophagia</taxon>
        <taxon>Cytophagales</taxon>
        <taxon>Cytophagaceae</taxon>
        <taxon>Rhodonellum</taxon>
    </lineage>
</organism>
<sequence length="103" mass="11891">MMENSSLIAIDAFCSFHNVDISFVSSIQEQDLITIVFVEETGFIQEEKLPLLEKIVRLYKELEINPEGIGVVLHLLDRIDFLQKENQSLKRRLSRLESLEGNL</sequence>
<dbReference type="RefSeq" id="WP_019598946.1">
    <property type="nucleotide sequence ID" value="NZ_AWXR01000014.1"/>
</dbReference>
<dbReference type="Proteomes" id="UP000016843">
    <property type="component" value="Unassembled WGS sequence"/>
</dbReference>
<dbReference type="OrthoDB" id="1494789at2"/>
<keyword evidence="3" id="KW-1185">Reference proteome</keyword>
<dbReference type="EMBL" id="AWXR01000014">
    <property type="protein sequence ID" value="ERM83341.1"/>
    <property type="molecule type" value="Genomic_DNA"/>
</dbReference>